<dbReference type="AlphaFoldDB" id="A0A811N929"/>
<comment type="caution">
    <text evidence="1">The sequence shown here is derived from an EMBL/GenBank/DDBJ whole genome shotgun (WGS) entry which is preliminary data.</text>
</comment>
<dbReference type="InterPro" id="IPR032675">
    <property type="entry name" value="LRR_dom_sf"/>
</dbReference>
<evidence type="ECO:0000313" key="2">
    <source>
        <dbReference type="Proteomes" id="UP000604825"/>
    </source>
</evidence>
<dbReference type="PANTHER" id="PTHR36766">
    <property type="entry name" value="PLANT BROAD-SPECTRUM MILDEW RESISTANCE PROTEIN RPW8"/>
    <property type="match status" value="1"/>
</dbReference>
<keyword evidence="2" id="KW-1185">Reference proteome</keyword>
<organism evidence="1 2">
    <name type="scientific">Miscanthus lutarioriparius</name>
    <dbReference type="NCBI Taxonomy" id="422564"/>
    <lineage>
        <taxon>Eukaryota</taxon>
        <taxon>Viridiplantae</taxon>
        <taxon>Streptophyta</taxon>
        <taxon>Embryophyta</taxon>
        <taxon>Tracheophyta</taxon>
        <taxon>Spermatophyta</taxon>
        <taxon>Magnoliopsida</taxon>
        <taxon>Liliopsida</taxon>
        <taxon>Poales</taxon>
        <taxon>Poaceae</taxon>
        <taxon>PACMAD clade</taxon>
        <taxon>Panicoideae</taxon>
        <taxon>Andropogonodae</taxon>
        <taxon>Andropogoneae</taxon>
        <taxon>Saccharinae</taxon>
        <taxon>Miscanthus</taxon>
    </lineage>
</organism>
<protein>
    <recommendedName>
        <fullName evidence="3">CC-NBS-LRR protein</fullName>
    </recommendedName>
</protein>
<dbReference type="SUPFAM" id="SSF52058">
    <property type="entry name" value="L domain-like"/>
    <property type="match status" value="1"/>
</dbReference>
<name>A0A811N929_9POAL</name>
<evidence type="ECO:0000313" key="1">
    <source>
        <dbReference type="EMBL" id="CAD6219797.1"/>
    </source>
</evidence>
<reference evidence="1" key="1">
    <citation type="submission" date="2020-10" db="EMBL/GenBank/DDBJ databases">
        <authorList>
            <person name="Han B."/>
            <person name="Lu T."/>
            <person name="Zhao Q."/>
            <person name="Huang X."/>
            <person name="Zhao Y."/>
        </authorList>
    </citation>
    <scope>NUCLEOTIDE SEQUENCE</scope>
</reference>
<sequence>MERFTVEQDEALQLLTSLQHLPFDSCWKLQSLPAGLHRLTSLKTLEIEFCQSIRVLHKDGLPDSLQQLRIYSCPSVRALPKGRLPTSLKLLEVSDGSEDLTRQCRNLIGTIPIVKLD</sequence>
<evidence type="ECO:0008006" key="3">
    <source>
        <dbReference type="Google" id="ProtNLM"/>
    </source>
</evidence>
<dbReference type="PANTHER" id="PTHR36766:SF30">
    <property type="entry name" value="TIR-NBS TYPE DISEASE RESISTANCE PROTEIN-RELATED"/>
    <property type="match status" value="1"/>
</dbReference>
<proteinExistence type="predicted"/>
<gene>
    <name evidence="1" type="ORF">NCGR_LOCUS13404</name>
</gene>
<dbReference type="Proteomes" id="UP000604825">
    <property type="component" value="Unassembled WGS sequence"/>
</dbReference>
<dbReference type="OrthoDB" id="695275at2759"/>
<accession>A0A811N929</accession>
<dbReference type="EMBL" id="CAJGYO010000003">
    <property type="protein sequence ID" value="CAD6219797.1"/>
    <property type="molecule type" value="Genomic_DNA"/>
</dbReference>
<dbReference type="Gene3D" id="3.80.10.10">
    <property type="entry name" value="Ribonuclease Inhibitor"/>
    <property type="match status" value="1"/>
</dbReference>